<evidence type="ECO:0000313" key="1">
    <source>
        <dbReference type="EMBL" id="SEI49721.1"/>
    </source>
</evidence>
<accession>A0A975ZLQ9</accession>
<dbReference type="AlphaFoldDB" id="A0A975ZLQ9"/>
<name>A0A975ZLQ9_9RHOB</name>
<organism evidence="1 2">
    <name type="scientific">Marinovum algicola</name>
    <dbReference type="NCBI Taxonomy" id="42444"/>
    <lineage>
        <taxon>Bacteria</taxon>
        <taxon>Pseudomonadati</taxon>
        <taxon>Pseudomonadota</taxon>
        <taxon>Alphaproteobacteria</taxon>
        <taxon>Rhodobacterales</taxon>
        <taxon>Roseobacteraceae</taxon>
        <taxon>Marinovum</taxon>
    </lineage>
</organism>
<comment type="caution">
    <text evidence="1">The sequence shown here is derived from an EMBL/GenBank/DDBJ whole genome shotgun (WGS) entry which is preliminary data.</text>
</comment>
<evidence type="ECO:0000313" key="2">
    <source>
        <dbReference type="Proteomes" id="UP000182932"/>
    </source>
</evidence>
<protein>
    <submittedName>
        <fullName evidence="1">Uncharacterized protein</fullName>
    </submittedName>
</protein>
<dbReference type="GeneID" id="80821422"/>
<proteinExistence type="predicted"/>
<gene>
    <name evidence="1" type="ORF">SAMN04487940_10112</name>
</gene>
<dbReference type="Proteomes" id="UP000182932">
    <property type="component" value="Unassembled WGS sequence"/>
</dbReference>
<reference evidence="1 2" key="1">
    <citation type="submission" date="2016-10" db="EMBL/GenBank/DDBJ databases">
        <authorList>
            <person name="Varghese N."/>
            <person name="Submissions S."/>
        </authorList>
    </citation>
    <scope>NUCLEOTIDE SEQUENCE [LARGE SCALE GENOMIC DNA]</scope>
    <source>
        <strain evidence="1 2">FF3</strain>
    </source>
</reference>
<dbReference type="RefSeq" id="WP_158499003.1">
    <property type="nucleotide sequence ID" value="NZ_CATLQZ010000009.1"/>
</dbReference>
<sequence length="50" mass="5450">MAKRDVTVEPGDPLRITNSDRDFGTVTIKSGGQVFVETSAQVTIDKLVKE</sequence>
<keyword evidence="2" id="KW-1185">Reference proteome</keyword>
<dbReference type="EMBL" id="FNYY01000001">
    <property type="protein sequence ID" value="SEI49721.1"/>
    <property type="molecule type" value="Genomic_DNA"/>
</dbReference>